<dbReference type="PANTHER" id="PTHR47659">
    <property type="entry name" value="ZN(II)2CYS6 TRANSCRIPTION FACTOR (EUROFUNG)-RELATED"/>
    <property type="match status" value="1"/>
</dbReference>
<feature type="compositionally biased region" description="Polar residues" evidence="3">
    <location>
        <begin position="7"/>
        <end position="20"/>
    </location>
</feature>
<reference evidence="5 6" key="1">
    <citation type="journal article" date="2018" name="G3 (Bethesda)">
        <title>Phylogenetic and Phylogenomic Definition of Rhizopus Species.</title>
        <authorList>
            <person name="Gryganskyi A.P."/>
            <person name="Golan J."/>
            <person name="Dolatabadi S."/>
            <person name="Mondo S."/>
            <person name="Robb S."/>
            <person name="Idnurm A."/>
            <person name="Muszewska A."/>
            <person name="Steczkiewicz K."/>
            <person name="Masonjones S."/>
            <person name="Liao H.L."/>
            <person name="Gajdeczka M.T."/>
            <person name="Anike F."/>
            <person name="Vuek A."/>
            <person name="Anishchenko I.M."/>
            <person name="Voigt K."/>
            <person name="de Hoog G.S."/>
            <person name="Smith M.E."/>
            <person name="Heitman J."/>
            <person name="Vilgalys R."/>
            <person name="Stajich J.E."/>
        </authorList>
    </citation>
    <scope>NUCLEOTIDE SEQUENCE [LARGE SCALE GENOMIC DNA]</scope>
    <source>
        <strain evidence="5 6">CBS 357.93</strain>
    </source>
</reference>
<evidence type="ECO:0000256" key="1">
    <source>
        <dbReference type="ARBA" id="ARBA00022723"/>
    </source>
</evidence>
<dbReference type="InterPro" id="IPR050335">
    <property type="entry name" value="ERT1_acuK_gluconeogen_tf"/>
</dbReference>
<organism evidence="5 6">
    <name type="scientific">Rhizopus azygosporus</name>
    <name type="common">Rhizopus microsporus var. azygosporus</name>
    <dbReference type="NCBI Taxonomy" id="86630"/>
    <lineage>
        <taxon>Eukaryota</taxon>
        <taxon>Fungi</taxon>
        <taxon>Fungi incertae sedis</taxon>
        <taxon>Mucoromycota</taxon>
        <taxon>Mucoromycotina</taxon>
        <taxon>Mucoromycetes</taxon>
        <taxon>Mucorales</taxon>
        <taxon>Mucorineae</taxon>
        <taxon>Rhizopodaceae</taxon>
        <taxon>Rhizopus</taxon>
    </lineage>
</organism>
<sequence length="181" mass="20487">MQAYQDCHSTTKVKQSSMTNKPLKPKRSQVKNACINCKKACKKCDDGRPCQRCIKYNLADTYETGDAKQSTKNTLSSPLLTLSTVPVLPITMETHMPSEQQQELSAAKIDRIIKYHQEQQAYHRNQSKWLIGTFPVVSQDSLNNTFQAYTWNSRGDNKDLDYANSIKSSGTINDSVFATFH</sequence>
<gene>
    <name evidence="5" type="ORF">CU097_011424</name>
</gene>
<dbReference type="EMBL" id="PJQL01000344">
    <property type="protein sequence ID" value="RCH96696.1"/>
    <property type="molecule type" value="Genomic_DNA"/>
</dbReference>
<dbReference type="AlphaFoldDB" id="A0A367K3H3"/>
<dbReference type="OrthoDB" id="5575144at2759"/>
<keyword evidence="2" id="KW-0539">Nucleus</keyword>
<keyword evidence="6" id="KW-1185">Reference proteome</keyword>
<dbReference type="SUPFAM" id="SSF57701">
    <property type="entry name" value="Zn2/Cys6 DNA-binding domain"/>
    <property type="match status" value="1"/>
</dbReference>
<dbReference type="InterPro" id="IPR036864">
    <property type="entry name" value="Zn2-C6_fun-type_DNA-bd_sf"/>
</dbReference>
<name>A0A367K3H3_RHIAZ</name>
<dbReference type="CDD" id="cd00067">
    <property type="entry name" value="GAL4"/>
    <property type="match status" value="1"/>
</dbReference>
<dbReference type="GO" id="GO:0008270">
    <property type="term" value="F:zinc ion binding"/>
    <property type="evidence" value="ECO:0007669"/>
    <property type="project" value="InterPro"/>
</dbReference>
<dbReference type="Pfam" id="PF00172">
    <property type="entry name" value="Zn_clus"/>
    <property type="match status" value="1"/>
</dbReference>
<dbReference type="InterPro" id="IPR001138">
    <property type="entry name" value="Zn2Cys6_DnaBD"/>
</dbReference>
<feature type="domain" description="Zn(2)-C6 fungal-type" evidence="4">
    <location>
        <begin position="33"/>
        <end position="62"/>
    </location>
</feature>
<proteinExistence type="predicted"/>
<evidence type="ECO:0000259" key="4">
    <source>
        <dbReference type="PROSITE" id="PS50048"/>
    </source>
</evidence>
<dbReference type="STRING" id="86630.A0A367K3H3"/>
<feature type="region of interest" description="Disordered" evidence="3">
    <location>
        <begin position="1"/>
        <end position="25"/>
    </location>
</feature>
<protein>
    <recommendedName>
        <fullName evidence="4">Zn(2)-C6 fungal-type domain-containing protein</fullName>
    </recommendedName>
</protein>
<dbReference type="GO" id="GO:0000981">
    <property type="term" value="F:DNA-binding transcription factor activity, RNA polymerase II-specific"/>
    <property type="evidence" value="ECO:0007669"/>
    <property type="project" value="InterPro"/>
</dbReference>
<dbReference type="PANTHER" id="PTHR47659:SF7">
    <property type="entry name" value="FUNGAL TRANSCRIPTIONAL REGULATORY PROTEIN, N-TERMINAL DOMAIN-CONTAINING PROTEIN"/>
    <property type="match status" value="1"/>
</dbReference>
<dbReference type="Gene3D" id="4.10.240.10">
    <property type="entry name" value="Zn(2)-C6 fungal-type DNA-binding domain"/>
    <property type="match status" value="1"/>
</dbReference>
<dbReference type="SMART" id="SM00066">
    <property type="entry name" value="GAL4"/>
    <property type="match status" value="1"/>
</dbReference>
<accession>A0A367K3H3</accession>
<comment type="caution">
    <text evidence="5">The sequence shown here is derived from an EMBL/GenBank/DDBJ whole genome shotgun (WGS) entry which is preliminary data.</text>
</comment>
<dbReference type="PROSITE" id="PS50048">
    <property type="entry name" value="ZN2_CY6_FUNGAL_2"/>
    <property type="match status" value="1"/>
</dbReference>
<evidence type="ECO:0000256" key="2">
    <source>
        <dbReference type="ARBA" id="ARBA00023242"/>
    </source>
</evidence>
<evidence type="ECO:0000313" key="6">
    <source>
        <dbReference type="Proteomes" id="UP000252139"/>
    </source>
</evidence>
<dbReference type="Proteomes" id="UP000252139">
    <property type="component" value="Unassembled WGS sequence"/>
</dbReference>
<evidence type="ECO:0000313" key="5">
    <source>
        <dbReference type="EMBL" id="RCH96696.1"/>
    </source>
</evidence>
<evidence type="ECO:0000256" key="3">
    <source>
        <dbReference type="SAM" id="MobiDB-lite"/>
    </source>
</evidence>
<keyword evidence="1" id="KW-0479">Metal-binding</keyword>